<feature type="region of interest" description="Disordered" evidence="1">
    <location>
        <begin position="227"/>
        <end position="270"/>
    </location>
</feature>
<reference evidence="2 3" key="1">
    <citation type="journal article" date="2019" name="Philos. Trans. R. Soc. Lond., B, Biol. Sci.">
        <title>Ant behaviour and brain gene expression of defending hosts depend on the ecological success of the intruding social parasite.</title>
        <authorList>
            <person name="Kaur R."/>
            <person name="Stoldt M."/>
            <person name="Jongepier E."/>
            <person name="Feldmeyer B."/>
            <person name="Menzel F."/>
            <person name="Bornberg-Bauer E."/>
            <person name="Foitzik S."/>
        </authorList>
    </citation>
    <scope>NUCLEOTIDE SEQUENCE [LARGE SCALE GENOMIC DNA]</scope>
    <source>
        <tissue evidence="2">Whole body</tissue>
    </source>
</reference>
<gene>
    <name evidence="2" type="ORF">DBV15_09777</name>
</gene>
<feature type="compositionally biased region" description="Polar residues" evidence="1">
    <location>
        <begin position="1"/>
        <end position="10"/>
    </location>
</feature>
<feature type="compositionally biased region" description="Basic and acidic residues" evidence="1">
    <location>
        <begin position="232"/>
        <end position="253"/>
    </location>
</feature>
<name>A0A4S2KND3_9HYME</name>
<keyword evidence="3" id="KW-1185">Reference proteome</keyword>
<organism evidence="2 3">
    <name type="scientific">Temnothorax longispinosus</name>
    <dbReference type="NCBI Taxonomy" id="300112"/>
    <lineage>
        <taxon>Eukaryota</taxon>
        <taxon>Metazoa</taxon>
        <taxon>Ecdysozoa</taxon>
        <taxon>Arthropoda</taxon>
        <taxon>Hexapoda</taxon>
        <taxon>Insecta</taxon>
        <taxon>Pterygota</taxon>
        <taxon>Neoptera</taxon>
        <taxon>Endopterygota</taxon>
        <taxon>Hymenoptera</taxon>
        <taxon>Apocrita</taxon>
        <taxon>Aculeata</taxon>
        <taxon>Formicoidea</taxon>
        <taxon>Formicidae</taxon>
        <taxon>Myrmicinae</taxon>
        <taxon>Temnothorax</taxon>
    </lineage>
</organism>
<evidence type="ECO:0000313" key="3">
    <source>
        <dbReference type="Proteomes" id="UP000310200"/>
    </source>
</evidence>
<dbReference type="Proteomes" id="UP000310200">
    <property type="component" value="Unassembled WGS sequence"/>
</dbReference>
<dbReference type="AlphaFoldDB" id="A0A4S2KND3"/>
<feature type="compositionally biased region" description="Basic residues" evidence="1">
    <location>
        <begin position="189"/>
        <end position="199"/>
    </location>
</feature>
<sequence length="270" mass="29776">MVGKSSSGVSSLAAAERRRRKGGRGCGWDGIGGSGVYNKACRLQDTRPAGRYQAGPAAFGCLAAKPSLRKAGAPLSAATARVKHSVASRLAPVETPATSRGPSAVDDRRFRGEICDGRKPPFRLGPRCIGGNFFHEVEVANQSSLTTAEETRAKLARARAISRWNSRRVPARREQIAYKGRTRRCVVRTREQARRRKGGGSKEEEEEKEEEEKKGRWCGIEIGSCARRRKGKEKERANSRTRRDERGETDQQRLVEPGTRVVPGSANRHR</sequence>
<feature type="region of interest" description="Disordered" evidence="1">
    <location>
        <begin position="1"/>
        <end position="31"/>
    </location>
</feature>
<evidence type="ECO:0000256" key="1">
    <source>
        <dbReference type="SAM" id="MobiDB-lite"/>
    </source>
</evidence>
<proteinExistence type="predicted"/>
<feature type="region of interest" description="Disordered" evidence="1">
    <location>
        <begin position="189"/>
        <end position="215"/>
    </location>
</feature>
<accession>A0A4S2KND3</accession>
<comment type="caution">
    <text evidence="2">The sequence shown here is derived from an EMBL/GenBank/DDBJ whole genome shotgun (WGS) entry which is preliminary data.</text>
</comment>
<evidence type="ECO:0000313" key="2">
    <source>
        <dbReference type="EMBL" id="TGZ49417.1"/>
    </source>
</evidence>
<dbReference type="EMBL" id="QBLH01002144">
    <property type="protein sequence ID" value="TGZ49417.1"/>
    <property type="molecule type" value="Genomic_DNA"/>
</dbReference>
<protein>
    <submittedName>
        <fullName evidence="2">Uncharacterized protein</fullName>
    </submittedName>
</protein>